<dbReference type="Proteomes" id="UP000765509">
    <property type="component" value="Unassembled WGS sequence"/>
</dbReference>
<protein>
    <submittedName>
        <fullName evidence="2">Uncharacterized protein</fullName>
    </submittedName>
</protein>
<keyword evidence="3" id="KW-1185">Reference proteome</keyword>
<name>A0A9Q3HJ59_9BASI</name>
<evidence type="ECO:0000256" key="1">
    <source>
        <dbReference type="SAM" id="MobiDB-lite"/>
    </source>
</evidence>
<proteinExistence type="predicted"/>
<gene>
    <name evidence="2" type="ORF">O181_044174</name>
</gene>
<feature type="region of interest" description="Disordered" evidence="1">
    <location>
        <begin position="91"/>
        <end position="126"/>
    </location>
</feature>
<reference evidence="2" key="1">
    <citation type="submission" date="2021-03" db="EMBL/GenBank/DDBJ databases">
        <title>Draft genome sequence of rust myrtle Austropuccinia psidii MF-1, a brazilian biotype.</title>
        <authorList>
            <person name="Quecine M.C."/>
            <person name="Pachon D.M.R."/>
            <person name="Bonatelli M.L."/>
            <person name="Correr F.H."/>
            <person name="Franceschini L.M."/>
            <person name="Leite T.F."/>
            <person name="Margarido G.R.A."/>
            <person name="Almeida C.A."/>
            <person name="Ferrarezi J.A."/>
            <person name="Labate C.A."/>
        </authorList>
    </citation>
    <scope>NUCLEOTIDE SEQUENCE</scope>
    <source>
        <strain evidence="2">MF-1</strain>
    </source>
</reference>
<dbReference type="EMBL" id="AVOT02017951">
    <property type="protein sequence ID" value="MBW0504459.1"/>
    <property type="molecule type" value="Genomic_DNA"/>
</dbReference>
<dbReference type="AlphaFoldDB" id="A0A9Q3HJ59"/>
<sequence>MELDAVSIVVPEELLSYSLLGKLGGNSHLSQFVENLIFNEDIIEKPLLILSRLQDFANHNHQNMHRSESNSTALTTALKEPHKIIFNCANGQHNSRSTTHKKEECWAESPHLRPSQKDKKQKNNPTSHLSVVQALMTVLAPIYPITDQIVIDCGAMHQCLITSNSLLTALKA</sequence>
<organism evidence="2 3">
    <name type="scientific">Austropuccinia psidii MF-1</name>
    <dbReference type="NCBI Taxonomy" id="1389203"/>
    <lineage>
        <taxon>Eukaryota</taxon>
        <taxon>Fungi</taxon>
        <taxon>Dikarya</taxon>
        <taxon>Basidiomycota</taxon>
        <taxon>Pucciniomycotina</taxon>
        <taxon>Pucciniomycetes</taxon>
        <taxon>Pucciniales</taxon>
        <taxon>Sphaerophragmiaceae</taxon>
        <taxon>Austropuccinia</taxon>
    </lineage>
</organism>
<accession>A0A9Q3HJ59</accession>
<comment type="caution">
    <text evidence="2">The sequence shown here is derived from an EMBL/GenBank/DDBJ whole genome shotgun (WGS) entry which is preliminary data.</text>
</comment>
<evidence type="ECO:0000313" key="2">
    <source>
        <dbReference type="EMBL" id="MBW0504459.1"/>
    </source>
</evidence>
<dbReference type="OrthoDB" id="2512596at2759"/>
<evidence type="ECO:0000313" key="3">
    <source>
        <dbReference type="Proteomes" id="UP000765509"/>
    </source>
</evidence>